<dbReference type="GeneID" id="3659738"/>
<evidence type="ECO:0000313" key="3">
    <source>
        <dbReference type="EMBL" id="AAX69229.1"/>
    </source>
</evidence>
<dbReference type="AlphaFoldDB" id="Q57YT3"/>
<feature type="compositionally biased region" description="Basic and acidic residues" evidence="1">
    <location>
        <begin position="181"/>
        <end position="190"/>
    </location>
</feature>
<dbReference type="VEuPathDB" id="TriTrypDB:Tb927.8.7310"/>
<sequence length="221" mass="24520">MRRVLLFLCVFSARSNLALGPDFVEIELQWPTDEVCRKDGVHRAVCKKLAKYVGDSLSRHCKLGSEEVRLVAVGNSCPLRFTTGGRTTHYLCTHDRVDQIIKKEEEAHREAGPDCSNLPDINVGESNHESQRTATVSAPARASTEKESKEKPKEKPATETSDNVTEKVGQEKPTIKGPQTKTEKAVDMKSTEPQSNQNNGSIPTIFGGRCFFIPFLYSTLL</sequence>
<accession>D6XMB4</accession>
<feature type="chain" id="PRO_5010844174" evidence="2">
    <location>
        <begin position="21"/>
        <end position="221"/>
    </location>
</feature>
<evidence type="ECO:0000256" key="2">
    <source>
        <dbReference type="SAM" id="SignalP"/>
    </source>
</evidence>
<protein>
    <submittedName>
        <fullName evidence="3">Uncharacterized protein</fullName>
    </submittedName>
</protein>
<feature type="compositionally biased region" description="Basic and acidic residues" evidence="1">
    <location>
        <begin position="164"/>
        <end position="174"/>
    </location>
</feature>
<dbReference type="KEGG" id="tbr:Tb927.8.7310"/>
<evidence type="ECO:0000256" key="1">
    <source>
        <dbReference type="SAM" id="MobiDB-lite"/>
    </source>
</evidence>
<feature type="region of interest" description="Disordered" evidence="1">
    <location>
        <begin position="106"/>
        <end position="200"/>
    </location>
</feature>
<reference evidence="3" key="3">
    <citation type="submission" date="2005-04" db="EMBL/GenBank/DDBJ databases">
        <title>.</title>
        <authorList>
            <person name="Ghedin E."/>
            <person name="Blandin G."/>
            <person name="Bartholomeu D."/>
            <person name="Caler E."/>
            <person name="Haas B."/>
            <person name="Hannick L."/>
            <person name="Shallom J."/>
            <person name="Hou L."/>
            <person name="Djikeng A."/>
            <person name="Feldblyum T."/>
            <person name="Hostetler J."/>
            <person name="Johnson J."/>
            <person name="Jones K."/>
            <person name="Koo H.L."/>
            <person name="Larkin C."/>
            <person name="Pai G."/>
            <person name="Peterson J."/>
            <person name="Khalak H.G."/>
            <person name="Salzberg S."/>
            <person name="Simpson A.J."/>
            <person name="Tallon L."/>
            <person name="Van Aken S."/>
            <person name="Wanless D."/>
            <person name="White O."/>
            <person name="Wortman J."/>
            <person name="Fraser C.M."/>
            <person name="El-Sayed N.M.A."/>
        </authorList>
    </citation>
    <scope>NUCLEOTIDE SEQUENCE</scope>
    <source>
        <strain evidence="3">GUTat10.1</strain>
    </source>
</reference>
<reference evidence="4 5" key="2">
    <citation type="journal article" date="2005" name="Science">
        <title>The genome of the African trypanosome Trypanosoma brucei.</title>
        <authorList>
            <person name="Berriman M."/>
            <person name="Ghedin E."/>
            <person name="Hertz-Fowler C."/>
            <person name="Blandin G."/>
            <person name="Renauld H."/>
            <person name="Bartholomeu D.C."/>
            <person name="Lennard N.J."/>
            <person name="Caler E."/>
            <person name="Hamlin N.E."/>
            <person name="Haas B."/>
            <person name="Bohme U."/>
            <person name="Hannick L."/>
            <person name="Aslett M.A."/>
            <person name="Shallom J."/>
            <person name="Marcello L."/>
            <person name="Hou L."/>
            <person name="Wickstead B."/>
            <person name="Alsmark U.C."/>
            <person name="Arrowsmith C."/>
            <person name="Atkin R.J."/>
            <person name="Barron A.J."/>
            <person name="Bringaud F."/>
            <person name="Brooks K."/>
            <person name="Carrington M."/>
            <person name="Cherevach I."/>
            <person name="Chillingworth T.J."/>
            <person name="Churcher C."/>
            <person name="Clark L.N."/>
            <person name="Corton C.H."/>
            <person name="Cronin A."/>
            <person name="Davies R.M."/>
            <person name="Doggett J."/>
            <person name="Djikeng A."/>
            <person name="Feldblyum T."/>
            <person name="Field M.C."/>
            <person name="Fraser A."/>
            <person name="Goodhead I."/>
            <person name="Hance Z."/>
            <person name="Harper D."/>
            <person name="Harris B.R."/>
            <person name="Hauser H."/>
            <person name="Hostetler J."/>
            <person name="Ivens A."/>
            <person name="Jagels K."/>
            <person name="Johnson D."/>
            <person name="Johnson J."/>
            <person name="Jones K."/>
            <person name="Kerhornou A.X."/>
            <person name="Koo H."/>
            <person name="Larke N."/>
            <person name="Landfear S."/>
            <person name="Larkin C."/>
            <person name="Leech V."/>
            <person name="Line A."/>
            <person name="Lord A."/>
            <person name="Macleod A."/>
            <person name="Mooney P.J."/>
            <person name="Moule S."/>
            <person name="Martin D.M."/>
            <person name="Morgan G.W."/>
            <person name="Mungall K."/>
            <person name="Norbertczak H."/>
            <person name="Ormond D."/>
            <person name="Pai G."/>
            <person name="Peacock C.S."/>
            <person name="Peterson J."/>
            <person name="Quail M.A."/>
            <person name="Rabbinowitsch E."/>
            <person name="Rajandream M.A."/>
            <person name="Reitter C."/>
            <person name="Salzberg S.L."/>
            <person name="Sanders M."/>
            <person name="Schobel S."/>
            <person name="Sharp S."/>
            <person name="Simmonds M."/>
            <person name="Simpson A.J."/>
            <person name="Tallon L."/>
            <person name="Turner C.M."/>
            <person name="Tait A."/>
            <person name="Tivey A.R."/>
            <person name="Van Aken S."/>
            <person name="Walker D."/>
            <person name="Wanless D."/>
            <person name="Wang S."/>
            <person name="White B."/>
            <person name="White O."/>
            <person name="Whitehead S."/>
            <person name="Woodward J."/>
            <person name="Wortman J."/>
            <person name="Adams M.D."/>
            <person name="Embley T.M."/>
            <person name="Gull K."/>
            <person name="Ullu E."/>
            <person name="Barry J.D."/>
            <person name="Fairlamb A.H."/>
            <person name="Opperdoes F."/>
            <person name="Barrell B.G."/>
            <person name="Donelson J.E."/>
            <person name="Hall N."/>
            <person name="Fraser C.M."/>
            <person name="Melville S.E."/>
            <person name="El-Sayed N.M."/>
        </authorList>
    </citation>
    <scope>NUCLEOTIDE SEQUENCE [LARGE SCALE GENOMIC DNA]</scope>
    <source>
        <strain evidence="4 5">927/4 GUTat10.1</strain>
    </source>
</reference>
<evidence type="ECO:0000313" key="5">
    <source>
        <dbReference type="Proteomes" id="UP000008524"/>
    </source>
</evidence>
<feature type="signal peptide" evidence="2">
    <location>
        <begin position="1"/>
        <end position="20"/>
    </location>
</feature>
<dbReference type="EMBL" id="AC159404">
    <property type="protein sequence ID" value="AAX69229.1"/>
    <property type="molecule type" value="Genomic_DNA"/>
</dbReference>
<accession>Q57YT3</accession>
<dbReference type="Proteomes" id="UP000008524">
    <property type="component" value="Chromosome 8"/>
</dbReference>
<reference evidence="4" key="1">
    <citation type="journal article" date="2005" name="Science">
        <title>Comparative genomics of trypanosomatid parasitic protozoa.</title>
        <authorList>
            <person name="El-Sayed N.M."/>
            <person name="Myler P.J."/>
            <person name="Blandin G."/>
            <person name="Berriman M."/>
            <person name="Crabtree J."/>
            <person name="Aggarwal G."/>
            <person name="Caler E."/>
            <person name="Renauld H."/>
            <person name="Worthey E.A."/>
            <person name="Hertz-Fowler C."/>
            <person name="Ghedin E."/>
            <person name="Peacock C."/>
            <person name="Bartholomeu D.C."/>
            <person name="Haas B.J."/>
            <person name="Tran A.N."/>
            <person name="Wortman J.R."/>
            <person name="Alsmark U.C."/>
            <person name="Angiuoli S."/>
            <person name="Anupama A."/>
            <person name="Badger J."/>
            <person name="Bringaud F."/>
            <person name="Cadag E."/>
            <person name="Carlton J.M."/>
            <person name="Cerqueira G.C."/>
            <person name="Creasy T."/>
            <person name="Delcher A.L."/>
            <person name="Djikeng A."/>
            <person name="Embley T.M."/>
            <person name="Hauser C."/>
            <person name="Ivens A.C."/>
            <person name="Kummerfeld S.K."/>
            <person name="Pereira-Leal J.B."/>
            <person name="Nilsson D."/>
            <person name="Peterson J."/>
            <person name="Salzberg S.L."/>
            <person name="Shallom J."/>
            <person name="Silva J.C."/>
            <person name="Sundaram J."/>
            <person name="Westenberger S."/>
            <person name="White O."/>
            <person name="Melville S.E."/>
            <person name="Donelson J.E."/>
            <person name="Andersson B."/>
            <person name="Stuart K.D."/>
            <person name="Hall N."/>
        </authorList>
    </citation>
    <scope>NUCLEOTIDE SEQUENCE</scope>
    <source>
        <strain evidence="4">927/4 GUTat10.1</strain>
    </source>
</reference>
<name>Q57YT3_TRYB2</name>
<keyword evidence="5" id="KW-1185">Reference proteome</keyword>
<proteinExistence type="predicted"/>
<reference evidence="4" key="4">
    <citation type="submission" date="2005-04" db="EMBL/GenBank/DDBJ databases">
        <title>Sequencing, closure, and annotation of Trypanosoma brucei chromosomes 2 through 8.</title>
        <authorList>
            <person name="Ghedin E."/>
            <person name="Blandin G."/>
            <person name="Bartholomeu D."/>
            <person name="Caler E."/>
            <person name="Haas B."/>
            <person name="Hannick L."/>
            <person name="Shallom J."/>
            <person name="Hou L."/>
            <person name="Djikeng A."/>
            <person name="Feldblyum T."/>
            <person name="Hostetler J."/>
            <person name="Johnson J."/>
            <person name="Jones K."/>
            <person name="Koo H.L."/>
            <person name="Larkin C."/>
            <person name="Pai G."/>
            <person name="Peterson J."/>
            <person name="Khalak H.G."/>
            <person name="Salzberg S."/>
            <person name="Simpson A.J."/>
            <person name="Tallon L."/>
            <person name="Van Aken S."/>
            <person name="Wanless D."/>
            <person name="White O."/>
            <person name="Wortman J."/>
            <person name="Fraser C.M."/>
            <person name="El-Sayed N.M.A."/>
        </authorList>
    </citation>
    <scope>NUCLEOTIDE SEQUENCE</scope>
    <source>
        <strain evidence="4">927/4 GUTat10.1</strain>
    </source>
</reference>
<feature type="compositionally biased region" description="Polar residues" evidence="1">
    <location>
        <begin position="191"/>
        <end position="200"/>
    </location>
</feature>
<dbReference type="EMBL" id="CP000071">
    <property type="protein sequence ID" value="AAZ13494.1"/>
    <property type="molecule type" value="Genomic_DNA"/>
</dbReference>
<dbReference type="PaxDb" id="5691-AAZ13494"/>
<gene>
    <name evidence="4" type="primary">Tb08.10K10.340</name>
    <name evidence="3" type="ORF">Tb927.8.7310</name>
</gene>
<organism evidence="3 5">
    <name type="scientific">Trypanosoma brucei brucei (strain 927/4 GUTat10.1)</name>
    <dbReference type="NCBI Taxonomy" id="185431"/>
    <lineage>
        <taxon>Eukaryota</taxon>
        <taxon>Discoba</taxon>
        <taxon>Euglenozoa</taxon>
        <taxon>Kinetoplastea</taxon>
        <taxon>Metakinetoplastina</taxon>
        <taxon>Trypanosomatida</taxon>
        <taxon>Trypanosomatidae</taxon>
        <taxon>Trypanosoma</taxon>
    </lineage>
</organism>
<dbReference type="RefSeq" id="XP_847560.1">
    <property type="nucleotide sequence ID" value="XM_842467.1"/>
</dbReference>
<evidence type="ECO:0000313" key="4">
    <source>
        <dbReference type="EMBL" id="AAZ13494.1"/>
    </source>
</evidence>
<feature type="compositionally biased region" description="Basic and acidic residues" evidence="1">
    <location>
        <begin position="143"/>
        <end position="157"/>
    </location>
</feature>
<keyword evidence="2" id="KW-0732">Signal</keyword>
<dbReference type="InParanoid" id="Q57YT3"/>